<feature type="chain" id="PRO_5045177031" evidence="5">
    <location>
        <begin position="23"/>
        <end position="291"/>
    </location>
</feature>
<name>A0ABU8XKM7_9PROT</name>
<evidence type="ECO:0000256" key="1">
    <source>
        <dbReference type="ARBA" id="ARBA00004442"/>
    </source>
</evidence>
<comment type="caution">
    <text evidence="7">The sequence shown here is derived from an EMBL/GenBank/DDBJ whole genome shotgun (WGS) entry which is preliminary data.</text>
</comment>
<dbReference type="PROSITE" id="PS51123">
    <property type="entry name" value="OMPA_2"/>
    <property type="match status" value="1"/>
</dbReference>
<dbReference type="Pfam" id="PF00691">
    <property type="entry name" value="OmpA"/>
    <property type="match status" value="1"/>
</dbReference>
<comment type="subcellular location">
    <subcellularLocation>
        <location evidence="1">Cell outer membrane</location>
    </subcellularLocation>
</comment>
<dbReference type="RefSeq" id="WP_418157604.1">
    <property type="nucleotide sequence ID" value="NZ_JBBLZC010000001.1"/>
</dbReference>
<evidence type="ECO:0000256" key="4">
    <source>
        <dbReference type="PROSITE-ProRule" id="PRU00473"/>
    </source>
</evidence>
<dbReference type="InterPro" id="IPR006664">
    <property type="entry name" value="OMP_bac"/>
</dbReference>
<organism evidence="7 8">
    <name type="scientific">Benzoatithermus flavus</name>
    <dbReference type="NCBI Taxonomy" id="3108223"/>
    <lineage>
        <taxon>Bacteria</taxon>
        <taxon>Pseudomonadati</taxon>
        <taxon>Pseudomonadota</taxon>
        <taxon>Alphaproteobacteria</taxon>
        <taxon>Geminicoccales</taxon>
        <taxon>Geminicoccaceae</taxon>
        <taxon>Benzoatithermus</taxon>
    </lineage>
</organism>
<reference evidence="7 8" key="1">
    <citation type="submission" date="2024-01" db="EMBL/GenBank/DDBJ databases">
        <title>Multi-omics insights into the function and evolution of sodium benzoate biodegradation pathways in Benzoatithermus flavus gen. nov., sp. nov. from hot spring.</title>
        <authorList>
            <person name="Hu C.-J."/>
            <person name="Li W.-J."/>
        </authorList>
    </citation>
    <scope>NUCLEOTIDE SEQUENCE [LARGE SCALE GENOMIC DNA]</scope>
    <source>
        <strain evidence="7 8">SYSU G07066</strain>
    </source>
</reference>
<accession>A0ABU8XKM7</accession>
<dbReference type="PRINTS" id="PR01021">
    <property type="entry name" value="OMPADOMAIN"/>
</dbReference>
<feature type="domain" description="OmpA-like" evidence="6">
    <location>
        <begin position="177"/>
        <end position="291"/>
    </location>
</feature>
<evidence type="ECO:0000313" key="7">
    <source>
        <dbReference type="EMBL" id="MEK0081757.1"/>
    </source>
</evidence>
<dbReference type="InterPro" id="IPR006665">
    <property type="entry name" value="OmpA-like"/>
</dbReference>
<keyword evidence="5" id="KW-0732">Signal</keyword>
<dbReference type="CDD" id="cd07185">
    <property type="entry name" value="OmpA_C-like"/>
    <property type="match status" value="1"/>
</dbReference>
<dbReference type="InterPro" id="IPR006690">
    <property type="entry name" value="OMPA-like_CS"/>
</dbReference>
<keyword evidence="3" id="KW-0998">Cell outer membrane</keyword>
<protein>
    <submittedName>
        <fullName evidence="7">OmpA family protein</fullName>
    </submittedName>
</protein>
<evidence type="ECO:0000256" key="2">
    <source>
        <dbReference type="ARBA" id="ARBA00023136"/>
    </source>
</evidence>
<evidence type="ECO:0000256" key="5">
    <source>
        <dbReference type="SAM" id="SignalP"/>
    </source>
</evidence>
<dbReference type="PROSITE" id="PS01068">
    <property type="entry name" value="OMPA_1"/>
    <property type="match status" value="1"/>
</dbReference>
<keyword evidence="2 4" id="KW-0472">Membrane</keyword>
<evidence type="ECO:0000256" key="3">
    <source>
        <dbReference type="ARBA" id="ARBA00023237"/>
    </source>
</evidence>
<keyword evidence="8" id="KW-1185">Reference proteome</keyword>
<dbReference type="PANTHER" id="PTHR30329">
    <property type="entry name" value="STATOR ELEMENT OF FLAGELLAR MOTOR COMPLEX"/>
    <property type="match status" value="1"/>
</dbReference>
<evidence type="ECO:0000259" key="6">
    <source>
        <dbReference type="PROSITE" id="PS51123"/>
    </source>
</evidence>
<dbReference type="PROSITE" id="PS51257">
    <property type="entry name" value="PROKAR_LIPOPROTEIN"/>
    <property type="match status" value="1"/>
</dbReference>
<sequence length="291" mass="31316">MRKSARLIVLAALCGAMTACSAVQPAGGIDPNGFDDVDLLTTDVDAARTMAPQGSSFSQGLRTGYFALADQQKAEMDLADQVHFTRKAVSSAKGLNVQPDMVGLRKLPADRVGEFEAARARLMAGLDRGGRLKAAAAAARAQVSYDCWLEETEAGNETAAAACKQAFEDAMREVENALVTGAGNEYVVFFAWNAADITPVTAKVLDQVATDYKAGRVARVYVAGHADRSGSDAYNLKLSERRARRVAAELATRGVPQEQMKVEWFGETRPRVPTADGVREAQNRRVEVVFQ</sequence>
<proteinExistence type="predicted"/>
<dbReference type="PANTHER" id="PTHR30329:SF21">
    <property type="entry name" value="LIPOPROTEIN YIAD-RELATED"/>
    <property type="match status" value="1"/>
</dbReference>
<dbReference type="EMBL" id="JBBLZC010000001">
    <property type="protein sequence ID" value="MEK0081757.1"/>
    <property type="molecule type" value="Genomic_DNA"/>
</dbReference>
<dbReference type="InterPro" id="IPR036737">
    <property type="entry name" value="OmpA-like_sf"/>
</dbReference>
<evidence type="ECO:0000313" key="8">
    <source>
        <dbReference type="Proteomes" id="UP001375743"/>
    </source>
</evidence>
<dbReference type="SUPFAM" id="SSF103088">
    <property type="entry name" value="OmpA-like"/>
    <property type="match status" value="1"/>
</dbReference>
<dbReference type="InterPro" id="IPR050330">
    <property type="entry name" value="Bact_OuterMem_StrucFunc"/>
</dbReference>
<dbReference type="Proteomes" id="UP001375743">
    <property type="component" value="Unassembled WGS sequence"/>
</dbReference>
<dbReference type="Gene3D" id="3.30.1330.60">
    <property type="entry name" value="OmpA-like domain"/>
    <property type="match status" value="1"/>
</dbReference>
<feature type="signal peptide" evidence="5">
    <location>
        <begin position="1"/>
        <end position="22"/>
    </location>
</feature>
<gene>
    <name evidence="7" type="ORF">U1T56_01230</name>
</gene>